<keyword evidence="8" id="KW-0812">Transmembrane</keyword>
<evidence type="ECO:0000256" key="3">
    <source>
        <dbReference type="ARBA" id="ARBA00023155"/>
    </source>
</evidence>
<evidence type="ECO:0000256" key="6">
    <source>
        <dbReference type="RuleBase" id="RU000682"/>
    </source>
</evidence>
<dbReference type="EMBL" id="CALNXI010000019">
    <property type="protein sequence ID" value="CAH3015136.1"/>
    <property type="molecule type" value="Genomic_DNA"/>
</dbReference>
<feature type="compositionally biased region" description="Polar residues" evidence="7">
    <location>
        <begin position="208"/>
        <end position="229"/>
    </location>
</feature>
<feature type="domain" description="Homeobox" evidence="9">
    <location>
        <begin position="124"/>
        <end position="184"/>
    </location>
</feature>
<keyword evidence="4 5" id="KW-0539">Nucleus</keyword>
<sequence>MVLYELRFEIHQFLLIALLDRPTFFCVARSQAACLMIKTPSKRSRYHLNCARARAQSLDNNPLLTATDLKISFGFTLNVIVEIVKSQSRNLRQRIRITMMLHLVLYFIFFFQGATPYLQRRRSQRKKKQRPLFSQIQVHTLELEFARNRYVSEEKRAELATNLSLTERQVKTWFQNRRTKWRKEAKDKLETVLMDSKRRLREDMETADNPNPNPASTTSTQSTPCQGSADQLFIDLDNYNLKPSSSS</sequence>
<comment type="subcellular location">
    <subcellularLocation>
        <location evidence="1 5 6">Nucleus</location>
    </subcellularLocation>
</comment>
<dbReference type="InterPro" id="IPR000047">
    <property type="entry name" value="HTH_motif"/>
</dbReference>
<evidence type="ECO:0000259" key="9">
    <source>
        <dbReference type="PROSITE" id="PS50071"/>
    </source>
</evidence>
<dbReference type="PANTHER" id="PTHR24333">
    <property type="entry name" value="HOMEO BOX HB9 LIKE A-RELATED"/>
    <property type="match status" value="1"/>
</dbReference>
<dbReference type="Pfam" id="PF00046">
    <property type="entry name" value="Homeodomain"/>
    <property type="match status" value="1"/>
</dbReference>
<dbReference type="CDD" id="cd00086">
    <property type="entry name" value="homeodomain"/>
    <property type="match status" value="1"/>
</dbReference>
<gene>
    <name evidence="10" type="ORF">PEVE_00012241</name>
</gene>
<evidence type="ECO:0000313" key="11">
    <source>
        <dbReference type="Proteomes" id="UP001159427"/>
    </source>
</evidence>
<evidence type="ECO:0000256" key="8">
    <source>
        <dbReference type="SAM" id="Phobius"/>
    </source>
</evidence>
<evidence type="ECO:0000256" key="1">
    <source>
        <dbReference type="ARBA" id="ARBA00004123"/>
    </source>
</evidence>
<dbReference type="PROSITE" id="PS00027">
    <property type="entry name" value="HOMEOBOX_1"/>
    <property type="match status" value="1"/>
</dbReference>
<evidence type="ECO:0000256" key="5">
    <source>
        <dbReference type="PROSITE-ProRule" id="PRU00108"/>
    </source>
</evidence>
<name>A0ABN8LGT1_9CNID</name>
<dbReference type="PROSITE" id="PS50071">
    <property type="entry name" value="HOMEOBOX_2"/>
    <property type="match status" value="1"/>
</dbReference>
<keyword evidence="8" id="KW-1133">Transmembrane helix</keyword>
<evidence type="ECO:0000313" key="10">
    <source>
        <dbReference type="EMBL" id="CAH3015136.1"/>
    </source>
</evidence>
<dbReference type="PRINTS" id="PR00031">
    <property type="entry name" value="HTHREPRESSR"/>
</dbReference>
<protein>
    <recommendedName>
        <fullName evidence="9">Homeobox domain-containing protein</fullName>
    </recommendedName>
</protein>
<evidence type="ECO:0000256" key="7">
    <source>
        <dbReference type="SAM" id="MobiDB-lite"/>
    </source>
</evidence>
<dbReference type="InterPro" id="IPR009057">
    <property type="entry name" value="Homeodomain-like_sf"/>
</dbReference>
<accession>A0ABN8LGT1</accession>
<dbReference type="SUPFAM" id="SSF46689">
    <property type="entry name" value="Homeodomain-like"/>
    <property type="match status" value="1"/>
</dbReference>
<proteinExistence type="predicted"/>
<feature type="DNA-binding region" description="Homeobox" evidence="5">
    <location>
        <begin position="126"/>
        <end position="185"/>
    </location>
</feature>
<feature type="transmembrane region" description="Helical" evidence="8">
    <location>
        <begin position="99"/>
        <end position="118"/>
    </location>
</feature>
<dbReference type="InterPro" id="IPR001356">
    <property type="entry name" value="HD"/>
</dbReference>
<dbReference type="PRINTS" id="PR00024">
    <property type="entry name" value="HOMEOBOX"/>
</dbReference>
<keyword evidence="8" id="KW-0472">Membrane</keyword>
<organism evidence="10 11">
    <name type="scientific">Porites evermanni</name>
    <dbReference type="NCBI Taxonomy" id="104178"/>
    <lineage>
        <taxon>Eukaryota</taxon>
        <taxon>Metazoa</taxon>
        <taxon>Cnidaria</taxon>
        <taxon>Anthozoa</taxon>
        <taxon>Hexacorallia</taxon>
        <taxon>Scleractinia</taxon>
        <taxon>Fungiina</taxon>
        <taxon>Poritidae</taxon>
        <taxon>Porites</taxon>
    </lineage>
</organism>
<keyword evidence="2 5" id="KW-0238">DNA-binding</keyword>
<dbReference type="InterPro" id="IPR050848">
    <property type="entry name" value="Homeobox_TF"/>
</dbReference>
<dbReference type="SMART" id="SM00389">
    <property type="entry name" value="HOX"/>
    <property type="match status" value="1"/>
</dbReference>
<keyword evidence="3 5" id="KW-0371">Homeobox</keyword>
<keyword evidence="11" id="KW-1185">Reference proteome</keyword>
<dbReference type="Gene3D" id="1.10.10.60">
    <property type="entry name" value="Homeodomain-like"/>
    <property type="match status" value="1"/>
</dbReference>
<dbReference type="Proteomes" id="UP001159427">
    <property type="component" value="Unassembled WGS sequence"/>
</dbReference>
<feature type="region of interest" description="Disordered" evidence="7">
    <location>
        <begin position="197"/>
        <end position="229"/>
    </location>
</feature>
<evidence type="ECO:0000256" key="2">
    <source>
        <dbReference type="ARBA" id="ARBA00023125"/>
    </source>
</evidence>
<dbReference type="PANTHER" id="PTHR24333:SF5">
    <property type="entry name" value="VENT HOMEOBOX"/>
    <property type="match status" value="1"/>
</dbReference>
<comment type="caution">
    <text evidence="10">The sequence shown here is derived from an EMBL/GenBank/DDBJ whole genome shotgun (WGS) entry which is preliminary data.</text>
</comment>
<dbReference type="InterPro" id="IPR020479">
    <property type="entry name" value="HD_metazoa"/>
</dbReference>
<reference evidence="10 11" key="1">
    <citation type="submission" date="2022-05" db="EMBL/GenBank/DDBJ databases">
        <authorList>
            <consortium name="Genoscope - CEA"/>
            <person name="William W."/>
        </authorList>
    </citation>
    <scope>NUCLEOTIDE SEQUENCE [LARGE SCALE GENOMIC DNA]</scope>
</reference>
<evidence type="ECO:0000256" key="4">
    <source>
        <dbReference type="ARBA" id="ARBA00023242"/>
    </source>
</evidence>
<dbReference type="InterPro" id="IPR017970">
    <property type="entry name" value="Homeobox_CS"/>
</dbReference>